<name>A0A7W7QHW8_9ACTN</name>
<dbReference type="AlphaFoldDB" id="A0A7W7QHW8"/>
<proteinExistence type="predicted"/>
<evidence type="ECO:0000313" key="2">
    <source>
        <dbReference type="EMBL" id="MBB4913714.1"/>
    </source>
</evidence>
<dbReference type="Proteomes" id="UP000552644">
    <property type="component" value="Unassembled WGS sequence"/>
</dbReference>
<organism evidence="2 3">
    <name type="scientific">Streptosporangium saharense</name>
    <dbReference type="NCBI Taxonomy" id="1706840"/>
    <lineage>
        <taxon>Bacteria</taxon>
        <taxon>Bacillati</taxon>
        <taxon>Actinomycetota</taxon>
        <taxon>Actinomycetes</taxon>
        <taxon>Streptosporangiales</taxon>
        <taxon>Streptosporangiaceae</taxon>
        <taxon>Streptosporangium</taxon>
    </lineage>
</organism>
<reference evidence="2 3" key="1">
    <citation type="submission" date="2020-08" db="EMBL/GenBank/DDBJ databases">
        <title>Genomic Encyclopedia of Type Strains, Phase III (KMG-III): the genomes of soil and plant-associated and newly described type strains.</title>
        <authorList>
            <person name="Whitman W."/>
        </authorList>
    </citation>
    <scope>NUCLEOTIDE SEQUENCE [LARGE SCALE GENOMIC DNA]</scope>
    <source>
        <strain evidence="2 3">CECT 8840</strain>
    </source>
</reference>
<protein>
    <submittedName>
        <fullName evidence="2">Uncharacterized protein</fullName>
    </submittedName>
</protein>
<accession>A0A7W7QHW8</accession>
<evidence type="ECO:0000313" key="3">
    <source>
        <dbReference type="Proteomes" id="UP000552644"/>
    </source>
</evidence>
<sequence>MRLRGWTTRPPSAPESTDLAREREQAQKKIKAQFGIMSSTWAYALGAGDGNRTRAVRLGSLYCGWSLSWGEADLRGSGTGGCGSPRVPLDHLSGGHATGTRGTRERLRLRRPGARWAGGMKPRTVDRRQSCAEISHRQVIVRVTALRGILLEVQAVTGWRYVDHTKGLWRVGVRLRFALTVRGVHREPPRKFRKFRACLTEAVLQSPVWSTSVTGLARLERRYAPGRCSYETHGTGFSIRRNLVERCCAVLIPPSFVYSWTPCFMPYPRGTHVYSERGSVTSTPSGRRL</sequence>
<keyword evidence="3" id="KW-1185">Reference proteome</keyword>
<evidence type="ECO:0000256" key="1">
    <source>
        <dbReference type="SAM" id="MobiDB-lite"/>
    </source>
</evidence>
<feature type="region of interest" description="Disordered" evidence="1">
    <location>
        <begin position="1"/>
        <end position="20"/>
    </location>
</feature>
<gene>
    <name evidence="2" type="ORF">FHS44_000786</name>
</gene>
<comment type="caution">
    <text evidence="2">The sequence shown here is derived from an EMBL/GenBank/DDBJ whole genome shotgun (WGS) entry which is preliminary data.</text>
</comment>
<dbReference type="EMBL" id="JACHJP010000001">
    <property type="protein sequence ID" value="MBB4913714.1"/>
    <property type="molecule type" value="Genomic_DNA"/>
</dbReference>